<reference evidence="2" key="1">
    <citation type="submission" date="2016-10" db="EMBL/GenBank/DDBJ databases">
        <authorList>
            <person name="Varghese N."/>
            <person name="Submissions S."/>
        </authorList>
    </citation>
    <scope>NUCLEOTIDE SEQUENCE [LARGE SCALE GENOMIC DNA]</scope>
    <source>
        <strain evidence="2">DSM 44675</strain>
    </source>
</reference>
<dbReference type="EMBL" id="FOAW01000011">
    <property type="protein sequence ID" value="SEL57570.1"/>
    <property type="molecule type" value="Genomic_DNA"/>
</dbReference>
<dbReference type="Gene3D" id="2.40.10.10">
    <property type="entry name" value="Trypsin-like serine proteases"/>
    <property type="match status" value="1"/>
</dbReference>
<evidence type="ECO:0000313" key="1">
    <source>
        <dbReference type="EMBL" id="SEL57570.1"/>
    </source>
</evidence>
<protein>
    <submittedName>
        <fullName evidence="1">Uncharacterized protein</fullName>
    </submittedName>
</protein>
<sequence length="132" mass="13654">MIKIDQNFAKRFENNYVRAPGQDPVAITGTADPVEGMPVCMSGRVTGYHCGTVGFVDIDTIPLWPSRFTVNICGLGGDSGGAVLSGTTALGIAVRSNKAIEGTCDSATVPEVTATPITNVLAGTPGLKIRTN</sequence>
<dbReference type="Proteomes" id="UP000198677">
    <property type="component" value="Unassembled WGS sequence"/>
</dbReference>
<keyword evidence="2" id="KW-1185">Reference proteome</keyword>
<evidence type="ECO:0000313" key="2">
    <source>
        <dbReference type="Proteomes" id="UP000198677"/>
    </source>
</evidence>
<dbReference type="InterPro" id="IPR043504">
    <property type="entry name" value="Peptidase_S1_PA_chymotrypsin"/>
</dbReference>
<dbReference type="AlphaFoldDB" id="A0A1H7RB69"/>
<dbReference type="CDD" id="cd21112">
    <property type="entry name" value="alphaLP-like"/>
    <property type="match status" value="1"/>
</dbReference>
<name>A0A1H7RB69_9NOCA</name>
<proteinExistence type="predicted"/>
<dbReference type="InterPro" id="IPR009003">
    <property type="entry name" value="Peptidase_S1_PA"/>
</dbReference>
<dbReference type="SUPFAM" id="SSF50494">
    <property type="entry name" value="Trypsin-like serine proteases"/>
    <property type="match status" value="1"/>
</dbReference>
<gene>
    <name evidence="1" type="ORF">SAMN05444583_11129</name>
</gene>
<organism evidence="1 2">
    <name type="scientific">Rhodococcus maanshanensis</name>
    <dbReference type="NCBI Taxonomy" id="183556"/>
    <lineage>
        <taxon>Bacteria</taxon>
        <taxon>Bacillati</taxon>
        <taxon>Actinomycetota</taxon>
        <taxon>Actinomycetes</taxon>
        <taxon>Mycobacteriales</taxon>
        <taxon>Nocardiaceae</taxon>
        <taxon>Rhodococcus</taxon>
    </lineage>
</organism>
<dbReference type="RefSeq" id="WP_072752849.1">
    <property type="nucleotide sequence ID" value="NZ_FOAW01000011.1"/>
</dbReference>
<accession>A0A1H7RB69</accession>